<evidence type="ECO:0000256" key="2">
    <source>
        <dbReference type="ARBA" id="ARBA00008889"/>
    </source>
</evidence>
<keyword evidence="8" id="KW-0689">Ribosomal protein</keyword>
<protein>
    <recommendedName>
        <fullName evidence="10">Large ribosomal subunit protein uL10c</fullName>
    </recommendedName>
    <alternativeName>
        <fullName evidence="11">50S ribosomal protein L10, chloroplastic</fullName>
    </alternativeName>
    <alternativeName>
        <fullName evidence="12">CL10</fullName>
    </alternativeName>
</protein>
<feature type="region of interest" description="Disordered" evidence="13">
    <location>
        <begin position="218"/>
        <end position="237"/>
    </location>
</feature>
<dbReference type="PANTHER" id="PTHR11560">
    <property type="entry name" value="39S RIBOSOMAL PROTEIN L10, MITOCHONDRIAL"/>
    <property type="match status" value="1"/>
</dbReference>
<dbReference type="Proteomes" id="UP000026962">
    <property type="component" value="Chromosome 5"/>
</dbReference>
<evidence type="ECO:0000256" key="5">
    <source>
        <dbReference type="ARBA" id="ARBA00022730"/>
    </source>
</evidence>
<sequence length="237" mass="25953">MGWDIDETAQWADQSSSTLLLQGKAKKSSRIAAQGKPSPPPLPSEMTSVRAVGSTLPSIRAAAELARQELLRRELVECQLVAGIWCHGFTVAQLRSIRANLPATARLVVAKNSDVAAAVAGTRWEAVRPFARGMNAWLFVRSDEIPPALRPYRDFQKEWKLQLNDFTGAVFEGRLYSPDDFSQLESMPTRVQSYQYLLGCIQMPAVSVLAALRARQEAMAQPPPPADEPAPAAPADK</sequence>
<dbReference type="OMA" id="RWEALKP"/>
<keyword evidence="3" id="KW-0150">Chloroplast</keyword>
<name>A0A0E0KXX4_ORYPU</name>
<keyword evidence="15" id="KW-1185">Reference proteome</keyword>
<dbReference type="GO" id="GO:0005840">
    <property type="term" value="C:ribosome"/>
    <property type="evidence" value="ECO:0007669"/>
    <property type="project" value="UniProtKB-KW"/>
</dbReference>
<dbReference type="Gramene" id="OPUNC05G01470.1">
    <property type="protein sequence ID" value="OPUNC05G01470.1"/>
    <property type="gene ID" value="OPUNC05G01470"/>
</dbReference>
<evidence type="ECO:0000256" key="13">
    <source>
        <dbReference type="SAM" id="MobiDB-lite"/>
    </source>
</evidence>
<keyword evidence="4" id="KW-0934">Plastid</keyword>
<dbReference type="CDD" id="cd05797">
    <property type="entry name" value="Ribosomal_L10"/>
    <property type="match status" value="1"/>
</dbReference>
<evidence type="ECO:0000313" key="15">
    <source>
        <dbReference type="Proteomes" id="UP000026962"/>
    </source>
</evidence>
<keyword evidence="6" id="KW-0694">RNA-binding</keyword>
<keyword evidence="9" id="KW-0687">Ribonucleoprotein</keyword>
<evidence type="ECO:0000256" key="11">
    <source>
        <dbReference type="ARBA" id="ARBA00077220"/>
    </source>
</evidence>
<proteinExistence type="inferred from homology"/>
<evidence type="ECO:0000313" key="14">
    <source>
        <dbReference type="EnsemblPlants" id="OPUNC05G01470.1"/>
    </source>
</evidence>
<comment type="subcellular location">
    <subcellularLocation>
        <location evidence="1">Plastid</location>
        <location evidence="1">Chloroplast</location>
    </subcellularLocation>
</comment>
<evidence type="ECO:0000256" key="10">
    <source>
        <dbReference type="ARBA" id="ARBA00068986"/>
    </source>
</evidence>
<keyword evidence="7" id="KW-0809">Transit peptide</keyword>
<dbReference type="InterPro" id="IPR001790">
    <property type="entry name" value="Ribosomal_uL10"/>
</dbReference>
<dbReference type="InterPro" id="IPR043141">
    <property type="entry name" value="Ribosomal_uL10-like_sf"/>
</dbReference>
<dbReference type="AlphaFoldDB" id="A0A0E0KXX4"/>
<evidence type="ECO:0000256" key="8">
    <source>
        <dbReference type="ARBA" id="ARBA00022980"/>
    </source>
</evidence>
<accession>A0A0E0KXX4</accession>
<dbReference type="FunFam" id="3.30.70.1730:FF:000007">
    <property type="entry name" value="50S ribosomal protein L10"/>
    <property type="match status" value="1"/>
</dbReference>
<dbReference type="SUPFAM" id="SSF160369">
    <property type="entry name" value="Ribosomal protein L10-like"/>
    <property type="match status" value="1"/>
</dbReference>
<dbReference type="eggNOG" id="ENOG502RYKK">
    <property type="taxonomic scope" value="Eukaryota"/>
</dbReference>
<comment type="similarity">
    <text evidence="2">Belongs to the universal ribosomal protein uL10 family.</text>
</comment>
<dbReference type="Gene3D" id="3.30.70.1730">
    <property type="match status" value="1"/>
</dbReference>
<evidence type="ECO:0000256" key="1">
    <source>
        <dbReference type="ARBA" id="ARBA00004229"/>
    </source>
</evidence>
<keyword evidence="5" id="KW-0699">rRNA-binding</keyword>
<dbReference type="InterPro" id="IPR047865">
    <property type="entry name" value="Ribosomal_uL10_bac_type"/>
</dbReference>
<feature type="region of interest" description="Disordered" evidence="13">
    <location>
        <begin position="23"/>
        <end position="47"/>
    </location>
</feature>
<evidence type="ECO:0000256" key="6">
    <source>
        <dbReference type="ARBA" id="ARBA00022884"/>
    </source>
</evidence>
<evidence type="ECO:0000256" key="3">
    <source>
        <dbReference type="ARBA" id="ARBA00022528"/>
    </source>
</evidence>
<dbReference type="Pfam" id="PF00466">
    <property type="entry name" value="Ribosomal_L10"/>
    <property type="match status" value="1"/>
</dbReference>
<dbReference type="EnsemblPlants" id="OPUNC05G01470.1">
    <property type="protein sequence ID" value="OPUNC05G01470.1"/>
    <property type="gene ID" value="OPUNC05G01470"/>
</dbReference>
<evidence type="ECO:0000256" key="9">
    <source>
        <dbReference type="ARBA" id="ARBA00023274"/>
    </source>
</evidence>
<reference evidence="14" key="1">
    <citation type="submission" date="2015-04" db="UniProtKB">
        <authorList>
            <consortium name="EnsemblPlants"/>
        </authorList>
    </citation>
    <scope>IDENTIFICATION</scope>
</reference>
<evidence type="ECO:0000256" key="4">
    <source>
        <dbReference type="ARBA" id="ARBA00022640"/>
    </source>
</evidence>
<evidence type="ECO:0000256" key="7">
    <source>
        <dbReference type="ARBA" id="ARBA00022946"/>
    </source>
</evidence>
<organism evidence="14">
    <name type="scientific">Oryza punctata</name>
    <name type="common">Red rice</name>
    <dbReference type="NCBI Taxonomy" id="4537"/>
    <lineage>
        <taxon>Eukaryota</taxon>
        <taxon>Viridiplantae</taxon>
        <taxon>Streptophyta</taxon>
        <taxon>Embryophyta</taxon>
        <taxon>Tracheophyta</taxon>
        <taxon>Spermatophyta</taxon>
        <taxon>Magnoliopsida</taxon>
        <taxon>Liliopsida</taxon>
        <taxon>Poales</taxon>
        <taxon>Poaceae</taxon>
        <taxon>BOP clade</taxon>
        <taxon>Oryzoideae</taxon>
        <taxon>Oryzeae</taxon>
        <taxon>Oryzinae</taxon>
        <taxon>Oryza</taxon>
    </lineage>
</organism>
<dbReference type="GO" id="GO:0019843">
    <property type="term" value="F:rRNA binding"/>
    <property type="evidence" value="ECO:0007669"/>
    <property type="project" value="UniProtKB-KW"/>
</dbReference>
<dbReference type="GO" id="GO:0009507">
    <property type="term" value="C:chloroplast"/>
    <property type="evidence" value="ECO:0007669"/>
    <property type="project" value="UniProtKB-SubCell"/>
</dbReference>
<feature type="compositionally biased region" description="Pro residues" evidence="13">
    <location>
        <begin position="221"/>
        <end position="237"/>
    </location>
</feature>
<reference evidence="14" key="2">
    <citation type="submission" date="2018-05" db="EMBL/GenBank/DDBJ databases">
        <title>OpunRS2 (Oryza punctata Reference Sequence Version 2).</title>
        <authorList>
            <person name="Zhang J."/>
            <person name="Kudrna D."/>
            <person name="Lee S."/>
            <person name="Talag J."/>
            <person name="Welchert J."/>
            <person name="Wing R.A."/>
        </authorList>
    </citation>
    <scope>NUCLEOTIDE SEQUENCE [LARGE SCALE GENOMIC DNA]</scope>
</reference>
<dbReference type="GO" id="GO:1990904">
    <property type="term" value="C:ribonucleoprotein complex"/>
    <property type="evidence" value="ECO:0007669"/>
    <property type="project" value="UniProtKB-KW"/>
</dbReference>
<dbReference type="HOGENOM" id="CLU_092227_4_1_1"/>
<evidence type="ECO:0000256" key="12">
    <source>
        <dbReference type="ARBA" id="ARBA00082750"/>
    </source>
</evidence>